<keyword evidence="2" id="KW-1185">Reference proteome</keyword>
<dbReference type="RefSeq" id="WP_207975256.1">
    <property type="nucleotide sequence ID" value="NZ_JAGDEL010000002.1"/>
</dbReference>
<gene>
    <name evidence="1" type="ORF">I7822_02730</name>
</gene>
<dbReference type="InterPro" id="IPR036410">
    <property type="entry name" value="HSP_DnaJ_Cys-rich_dom_sf"/>
</dbReference>
<dbReference type="Proteomes" id="UP000663981">
    <property type="component" value="Unassembled WGS sequence"/>
</dbReference>
<dbReference type="Gene3D" id="6.20.20.10">
    <property type="match status" value="1"/>
</dbReference>
<sequence>MSFIKICRSCKGEGYIRDHFFSIIKKKCSNCNGIGKVHVGWDNNHNELKNLNELNKNN</sequence>
<evidence type="ECO:0000313" key="1">
    <source>
        <dbReference type="EMBL" id="MBO1510602.1"/>
    </source>
</evidence>
<name>A0ABS3MX52_9BACI</name>
<dbReference type="SUPFAM" id="SSF57938">
    <property type="entry name" value="DnaJ/Hsp40 cysteine-rich domain"/>
    <property type="match status" value="1"/>
</dbReference>
<protein>
    <submittedName>
        <fullName evidence="1">Uncharacterized protein</fullName>
    </submittedName>
</protein>
<organism evidence="1 2">
    <name type="scientific">Metabacillus bambusae</name>
    <dbReference type="NCBI Taxonomy" id="2795218"/>
    <lineage>
        <taxon>Bacteria</taxon>
        <taxon>Bacillati</taxon>
        <taxon>Bacillota</taxon>
        <taxon>Bacilli</taxon>
        <taxon>Bacillales</taxon>
        <taxon>Bacillaceae</taxon>
        <taxon>Metabacillus</taxon>
    </lineage>
</organism>
<accession>A0ABS3MX52</accession>
<evidence type="ECO:0000313" key="2">
    <source>
        <dbReference type="Proteomes" id="UP000663981"/>
    </source>
</evidence>
<proteinExistence type="predicted"/>
<dbReference type="EMBL" id="JAGDEL010000002">
    <property type="protein sequence ID" value="MBO1510602.1"/>
    <property type="molecule type" value="Genomic_DNA"/>
</dbReference>
<reference evidence="1 2" key="1">
    <citation type="submission" date="2021-03" db="EMBL/GenBank/DDBJ databases">
        <title>Whole genome sequence of Metabacillus bambusae BG109.</title>
        <authorList>
            <person name="Jeong J.W."/>
        </authorList>
    </citation>
    <scope>NUCLEOTIDE SEQUENCE [LARGE SCALE GENOMIC DNA]</scope>
    <source>
        <strain evidence="1 2">BG109</strain>
    </source>
</reference>
<comment type="caution">
    <text evidence="1">The sequence shown here is derived from an EMBL/GenBank/DDBJ whole genome shotgun (WGS) entry which is preliminary data.</text>
</comment>